<dbReference type="InterPro" id="IPR050571">
    <property type="entry name" value="Class-IV_PLP-Dep_Aminotrnsfr"/>
</dbReference>
<dbReference type="InterPro" id="IPR036038">
    <property type="entry name" value="Aminotransferase-like"/>
</dbReference>
<dbReference type="GO" id="GO:0008483">
    <property type="term" value="F:transaminase activity"/>
    <property type="evidence" value="ECO:0007669"/>
    <property type="project" value="UniProtKB-KW"/>
</dbReference>
<keyword evidence="3" id="KW-0808">Transferase</keyword>
<dbReference type="Gene3D" id="3.20.10.10">
    <property type="entry name" value="D-amino Acid Aminotransferase, subunit A, domain 2"/>
    <property type="match status" value="1"/>
</dbReference>
<dbReference type="Pfam" id="PF01063">
    <property type="entry name" value="Aminotran_4"/>
    <property type="match status" value="1"/>
</dbReference>
<dbReference type="RefSeq" id="WP_268061961.1">
    <property type="nucleotide sequence ID" value="NZ_JAPQFJ010000014.1"/>
</dbReference>
<evidence type="ECO:0000256" key="2">
    <source>
        <dbReference type="ARBA" id="ARBA00009320"/>
    </source>
</evidence>
<dbReference type="InterPro" id="IPR043131">
    <property type="entry name" value="BCAT-like_N"/>
</dbReference>
<comment type="similarity">
    <text evidence="2">Belongs to the class-IV pyridoxal-phosphate-dependent aminotransferase family.</text>
</comment>
<reference evidence="3" key="1">
    <citation type="submission" date="2022-12" db="EMBL/GenBank/DDBJ databases">
        <title>Clostridium sp. nov., isolated from industrial wastewater.</title>
        <authorList>
            <person name="Jiayan W."/>
        </authorList>
    </citation>
    <scope>NUCLEOTIDE SEQUENCE</scope>
    <source>
        <strain evidence="3">ZC22-4</strain>
    </source>
</reference>
<accession>A0ABT4DB51</accession>
<comment type="cofactor">
    <cofactor evidence="1">
        <name>pyridoxal 5'-phosphate</name>
        <dbReference type="ChEBI" id="CHEBI:597326"/>
    </cofactor>
</comment>
<comment type="caution">
    <text evidence="3">The sequence shown here is derived from an EMBL/GenBank/DDBJ whole genome shotgun (WGS) entry which is preliminary data.</text>
</comment>
<dbReference type="SUPFAM" id="SSF56752">
    <property type="entry name" value="D-aminoacid aminotransferase-like PLP-dependent enzymes"/>
    <property type="match status" value="1"/>
</dbReference>
<sequence length="274" mass="32072">MEECFREKFIYNNDIKSSKEFDLFNPNGGKSLYEVLRIVEGVPLFLEDHLERLENSAEVTSLKLWMKKDEIKNKIYKLCKVNDIFFGNIKLIFNYKEDESENFLAYFIKHKYPSKDMYEEGVATALYHAERENPNAKVINSKLREDTNNFIREKNIYEAILVDNDGYITEGSRSTIFAIKGDKVYTSPIKDVLPGITRKYVLKVCKQLDIDAIEERIHHTNIDDIDSFFICGTSPKILPIHKVDHIKCDINNCILEKIKLGYDNIIKQYINFNK</sequence>
<dbReference type="Proteomes" id="UP001144612">
    <property type="component" value="Unassembled WGS sequence"/>
</dbReference>
<dbReference type="EMBL" id="JAPQFJ010000014">
    <property type="protein sequence ID" value="MCY6959530.1"/>
    <property type="molecule type" value="Genomic_DNA"/>
</dbReference>
<protein>
    <submittedName>
        <fullName evidence="3">Aminotransferase class IV</fullName>
    </submittedName>
</protein>
<keyword evidence="3" id="KW-0032">Aminotransferase</keyword>
<evidence type="ECO:0000313" key="4">
    <source>
        <dbReference type="Proteomes" id="UP001144612"/>
    </source>
</evidence>
<dbReference type="Gene3D" id="3.30.470.10">
    <property type="match status" value="1"/>
</dbReference>
<evidence type="ECO:0000256" key="1">
    <source>
        <dbReference type="ARBA" id="ARBA00001933"/>
    </source>
</evidence>
<name>A0ABT4DB51_9CLOT</name>
<dbReference type="PANTHER" id="PTHR42743:SF11">
    <property type="entry name" value="AMINODEOXYCHORISMATE LYASE"/>
    <property type="match status" value="1"/>
</dbReference>
<dbReference type="InterPro" id="IPR001544">
    <property type="entry name" value="Aminotrans_IV"/>
</dbReference>
<dbReference type="CDD" id="cd00449">
    <property type="entry name" value="PLPDE_IV"/>
    <property type="match status" value="1"/>
</dbReference>
<evidence type="ECO:0000313" key="3">
    <source>
        <dbReference type="EMBL" id="MCY6959530.1"/>
    </source>
</evidence>
<organism evidence="3 4">
    <name type="scientific">Clostridium brassicae</name>
    <dbReference type="NCBI Taxonomy" id="2999072"/>
    <lineage>
        <taxon>Bacteria</taxon>
        <taxon>Bacillati</taxon>
        <taxon>Bacillota</taxon>
        <taxon>Clostridia</taxon>
        <taxon>Eubacteriales</taxon>
        <taxon>Clostridiaceae</taxon>
        <taxon>Clostridium</taxon>
    </lineage>
</organism>
<gene>
    <name evidence="3" type="ORF">OW729_13000</name>
</gene>
<proteinExistence type="inferred from homology"/>
<dbReference type="PANTHER" id="PTHR42743">
    <property type="entry name" value="AMINO-ACID AMINOTRANSFERASE"/>
    <property type="match status" value="1"/>
</dbReference>
<keyword evidence="4" id="KW-1185">Reference proteome</keyword>
<dbReference type="InterPro" id="IPR043132">
    <property type="entry name" value="BCAT-like_C"/>
</dbReference>